<proteinExistence type="predicted"/>
<gene>
    <name evidence="2" type="ORF">K461DRAFT_298658</name>
</gene>
<keyword evidence="1" id="KW-0812">Transmembrane</keyword>
<dbReference type="AlphaFoldDB" id="A0A9P4MKS2"/>
<feature type="transmembrane region" description="Helical" evidence="1">
    <location>
        <begin position="437"/>
        <end position="458"/>
    </location>
</feature>
<reference evidence="2" key="1">
    <citation type="journal article" date="2020" name="Stud. Mycol.">
        <title>101 Dothideomycetes genomes: a test case for predicting lifestyles and emergence of pathogens.</title>
        <authorList>
            <person name="Haridas S."/>
            <person name="Albert R."/>
            <person name="Binder M."/>
            <person name="Bloem J."/>
            <person name="Labutti K."/>
            <person name="Salamov A."/>
            <person name="Andreopoulos B."/>
            <person name="Baker S."/>
            <person name="Barry K."/>
            <person name="Bills G."/>
            <person name="Bluhm B."/>
            <person name="Cannon C."/>
            <person name="Castanera R."/>
            <person name="Culley D."/>
            <person name="Daum C."/>
            <person name="Ezra D."/>
            <person name="Gonzalez J."/>
            <person name="Henrissat B."/>
            <person name="Kuo A."/>
            <person name="Liang C."/>
            <person name="Lipzen A."/>
            <person name="Lutzoni F."/>
            <person name="Magnuson J."/>
            <person name="Mondo S."/>
            <person name="Nolan M."/>
            <person name="Ohm R."/>
            <person name="Pangilinan J."/>
            <person name="Park H.-J."/>
            <person name="Ramirez L."/>
            <person name="Alfaro M."/>
            <person name="Sun H."/>
            <person name="Tritt A."/>
            <person name="Yoshinaga Y."/>
            <person name="Zwiers L.-H."/>
            <person name="Turgeon B."/>
            <person name="Goodwin S."/>
            <person name="Spatafora J."/>
            <person name="Crous P."/>
            <person name="Grigoriev I."/>
        </authorList>
    </citation>
    <scope>NUCLEOTIDE SEQUENCE</scope>
    <source>
        <strain evidence="2">CBS 260.36</strain>
    </source>
</reference>
<name>A0A9P4MKS2_9PEZI</name>
<evidence type="ECO:0000313" key="3">
    <source>
        <dbReference type="Proteomes" id="UP000799439"/>
    </source>
</evidence>
<feature type="transmembrane region" description="Helical" evidence="1">
    <location>
        <begin position="406"/>
        <end position="425"/>
    </location>
</feature>
<keyword evidence="3" id="KW-1185">Reference proteome</keyword>
<dbReference type="EMBL" id="ML996081">
    <property type="protein sequence ID" value="KAF2156612.1"/>
    <property type="molecule type" value="Genomic_DNA"/>
</dbReference>
<keyword evidence="1" id="KW-1133">Transmembrane helix</keyword>
<dbReference type="OrthoDB" id="3231000at2759"/>
<dbReference type="Gene3D" id="1.20.58.340">
    <property type="entry name" value="Magnesium transport protein CorA, transmembrane region"/>
    <property type="match status" value="1"/>
</dbReference>
<protein>
    <submittedName>
        <fullName evidence="2">Uncharacterized protein</fullName>
    </submittedName>
</protein>
<organism evidence="2 3">
    <name type="scientific">Myriangium duriaei CBS 260.36</name>
    <dbReference type="NCBI Taxonomy" id="1168546"/>
    <lineage>
        <taxon>Eukaryota</taxon>
        <taxon>Fungi</taxon>
        <taxon>Dikarya</taxon>
        <taxon>Ascomycota</taxon>
        <taxon>Pezizomycotina</taxon>
        <taxon>Dothideomycetes</taxon>
        <taxon>Dothideomycetidae</taxon>
        <taxon>Myriangiales</taxon>
        <taxon>Myriangiaceae</taxon>
        <taxon>Myriangium</taxon>
    </lineage>
</organism>
<comment type="caution">
    <text evidence="2">The sequence shown here is derived from an EMBL/GenBank/DDBJ whole genome shotgun (WGS) entry which is preliminary data.</text>
</comment>
<dbReference type="Proteomes" id="UP000799439">
    <property type="component" value="Unassembled WGS sequence"/>
</dbReference>
<sequence>MLSPDKANEGASSWSGWSSFESKVITFAINADNKFMAPTEYRSPTAFQAFLRSGNKPSRSIHILEGLAPSFISTICDHFRIHPSVFADHHRLVAFSERVTGESGGIPFLPSSIEGRRHVSLKYHEALTVYPRPTGFRNLCQTTGRHLMATRISETLSEVMIARRKCTVWSRKLGYDGWDCLVICDPPIRRILTGPTTKHGFNVATSQYNGGYLDFTPCDSQLHAPSGPPFTSLLDDISFYIRNHSARLDVNDPLCALLFIEKIIASHFMKTIEFVESTLEKLQWTLSRRTNLSEFTLTSAERHFSDIQAWERRVNEFKNDLLGIMLQLRIAPGQLDLDRAGTLKPSATDFRFLHHRLTELSQVVSRVNGSIASLVSFTGSRSALKAQELSLQMADQSIRDANNIKALTILGLVFIPFSYTASLFSMADGYSPSGGSFWIYFAVSLPLTGLLVLGYFFLTKNLHWK</sequence>
<evidence type="ECO:0000256" key="1">
    <source>
        <dbReference type="SAM" id="Phobius"/>
    </source>
</evidence>
<evidence type="ECO:0000313" key="2">
    <source>
        <dbReference type="EMBL" id="KAF2156612.1"/>
    </source>
</evidence>
<keyword evidence="1" id="KW-0472">Membrane</keyword>
<accession>A0A9P4MKS2</accession>